<evidence type="ECO:0000313" key="3">
    <source>
        <dbReference type="Proteomes" id="UP000293623"/>
    </source>
</evidence>
<dbReference type="EMBL" id="SDPV01000001">
    <property type="protein sequence ID" value="RXZ66346.1"/>
    <property type="molecule type" value="Genomic_DNA"/>
</dbReference>
<keyword evidence="3" id="KW-1185">Reference proteome</keyword>
<gene>
    <name evidence="2" type="ORF">ETX26_06535</name>
</gene>
<dbReference type="AlphaFoldDB" id="A0A4V1QWJ2"/>
<name>A0A4V1QWJ2_9SPHN</name>
<reference evidence="2 3" key="1">
    <citation type="submission" date="2019-01" db="EMBL/GenBank/DDBJ databases">
        <title>Altererythrobacter rhizovicinus sp. nov., isolated from the rhizosphere soil of Haloxylon ammodendron.</title>
        <authorList>
            <person name="Li H.-P."/>
            <person name="Gou J.-Y."/>
            <person name="Yao D."/>
            <person name="Han Q.-Q."/>
            <person name="Shao K.-Z."/>
            <person name="Zhao Q."/>
            <person name="Zhang J.-L."/>
        </authorList>
    </citation>
    <scope>NUCLEOTIDE SEQUENCE [LARGE SCALE GENOMIC DNA]</scope>
    <source>
        <strain evidence="2 3">AY-3R</strain>
    </source>
</reference>
<dbReference type="RefSeq" id="WP_129523820.1">
    <property type="nucleotide sequence ID" value="NZ_SDPV01000001.1"/>
</dbReference>
<evidence type="ECO:0000256" key="1">
    <source>
        <dbReference type="SAM" id="MobiDB-lite"/>
    </source>
</evidence>
<feature type="region of interest" description="Disordered" evidence="1">
    <location>
        <begin position="1"/>
        <end position="25"/>
    </location>
</feature>
<comment type="caution">
    <text evidence="2">The sequence shown here is derived from an EMBL/GenBank/DDBJ whole genome shotgun (WGS) entry which is preliminary data.</text>
</comment>
<dbReference type="Proteomes" id="UP000293623">
    <property type="component" value="Unassembled WGS sequence"/>
</dbReference>
<accession>A0A4V1QWJ2</accession>
<sequence length="67" mass="7337">MLNQPVSKPTTENWESEGGSLRPQTEAEVLGVTRFLSETLVVGGYSYANPRDAIAQGRRMQKQDAGL</sequence>
<feature type="compositionally biased region" description="Polar residues" evidence="1">
    <location>
        <begin position="1"/>
        <end position="13"/>
    </location>
</feature>
<dbReference type="OrthoDB" id="7406309at2"/>
<proteinExistence type="predicted"/>
<protein>
    <submittedName>
        <fullName evidence="2">Uncharacterized protein</fullName>
    </submittedName>
</protein>
<organism evidence="2 3">
    <name type="scientific">Pelagerythrobacter rhizovicinus</name>
    <dbReference type="NCBI Taxonomy" id="2268576"/>
    <lineage>
        <taxon>Bacteria</taxon>
        <taxon>Pseudomonadati</taxon>
        <taxon>Pseudomonadota</taxon>
        <taxon>Alphaproteobacteria</taxon>
        <taxon>Sphingomonadales</taxon>
        <taxon>Erythrobacteraceae</taxon>
        <taxon>Pelagerythrobacter</taxon>
    </lineage>
</organism>
<evidence type="ECO:0000313" key="2">
    <source>
        <dbReference type="EMBL" id="RXZ66346.1"/>
    </source>
</evidence>